<evidence type="ECO:0000256" key="1">
    <source>
        <dbReference type="ARBA" id="ARBA00022553"/>
    </source>
</evidence>
<dbReference type="PIRSF" id="PIRSF015589">
    <property type="entry name" value="PP_kinase"/>
    <property type="match status" value="1"/>
</dbReference>
<dbReference type="Proteomes" id="UP000199705">
    <property type="component" value="Unassembled WGS sequence"/>
</dbReference>
<evidence type="ECO:0000256" key="7">
    <source>
        <dbReference type="HAMAP-Rule" id="MF_00347"/>
    </source>
</evidence>
<feature type="binding site" evidence="7">
    <location>
        <position position="585"/>
    </location>
    <ligand>
        <name>ATP</name>
        <dbReference type="ChEBI" id="CHEBI:30616"/>
    </ligand>
</feature>
<evidence type="ECO:0000259" key="9">
    <source>
        <dbReference type="PROSITE" id="PS50035"/>
    </source>
</evidence>
<comment type="function">
    <text evidence="7 8">Catalyzes the reversible transfer of the terminal phosphate of ATP to form a long-chain polyphosphate (polyP).</text>
</comment>
<protein>
    <recommendedName>
        <fullName evidence="7 8">Polyphosphate kinase</fullName>
        <ecNumber evidence="7 8">2.7.4.1</ecNumber>
    </recommendedName>
    <alternativeName>
        <fullName evidence="7">ATP-polyphosphate phosphotransferase</fullName>
    </alternativeName>
    <alternativeName>
        <fullName evidence="7">Polyphosphoric acid kinase</fullName>
    </alternativeName>
</protein>
<dbReference type="InterPro" id="IPR003414">
    <property type="entry name" value="PP_kinase"/>
</dbReference>
<evidence type="ECO:0000256" key="4">
    <source>
        <dbReference type="ARBA" id="ARBA00022777"/>
    </source>
</evidence>
<sequence length="681" mass="78250">MEYSFFDRDLSWLLFNERILMEAESEELPVMERVNFLAIFSSNLDEFYRVRMPVVMALHKLNLLNKVDESEDVLYKAQQLVEAQQNRFGKVFTGRLIPLLKENNVNLLFNEPIPASIADRVSDYFYSQVLAFLQPIDLVGGKKQFFPENNRLYFLVNLGLDKKKERSVILNIPSNQLPRFFSVNEGGKQYIIFLDDIVRYNLDKIFKTEEIKGCYSFKITRDAELELKDDYDGDVQEQIEKQLLKRDLGLATRFLHQPGIPLRILHLVEDKLGVLGSSVVEGGFYHNLKDLMGLPVGIPSLKYTKWPPLANRQISADESIFDYIDKGDCIFHAPYQSYNSILRFFNEAAIDESVEEISVTLYRVASDSRIVNALISAAQSGKKVRVLVELKARFDEANNIKWAKKLKAAGADIIYSDKAIKVHAKVGLVKRFVDGRVKYAGLLATGNFNESTAAFYTDHIMMTANPQLLREMDLLFIYLAKKAKSAEGYDIDFEHLLVAQFNLQSKFIELIDREIEQARKGKPAGITIKLNNLEERVLIGKLYEASQAGVKIRMIVRSICCLIPGVPGMSENITIRRIVDRYLEHGRIFIFHNSGDQEVFMGSADWMNRNIYRRIEVCFPVYDERIRNEVIAMLDIQLADNVQAVKLNEQLQNIRVDKTEPPVQSQRAIYELLQQKKYDGV</sequence>
<dbReference type="Pfam" id="PF17941">
    <property type="entry name" value="PP_kinase_C_1"/>
    <property type="match status" value="1"/>
</dbReference>
<feature type="domain" description="PLD phosphodiesterase" evidence="9">
    <location>
        <begin position="580"/>
        <end position="610"/>
    </location>
</feature>
<dbReference type="AlphaFoldDB" id="A0A1G7YVP1"/>
<organism evidence="10 11">
    <name type="scientific">Mucilaginibacter gossypii</name>
    <dbReference type="NCBI Taxonomy" id="551996"/>
    <lineage>
        <taxon>Bacteria</taxon>
        <taxon>Pseudomonadati</taxon>
        <taxon>Bacteroidota</taxon>
        <taxon>Sphingobacteriia</taxon>
        <taxon>Sphingobacteriales</taxon>
        <taxon>Sphingobacteriaceae</taxon>
        <taxon>Mucilaginibacter</taxon>
    </lineage>
</organism>
<dbReference type="Gene3D" id="1.20.58.310">
    <property type="entry name" value="Polyphosphate kinase N-terminal domain"/>
    <property type="match status" value="1"/>
</dbReference>
<keyword evidence="3 7" id="KW-0547">Nucleotide-binding</keyword>
<feature type="binding site" evidence="7">
    <location>
        <position position="557"/>
    </location>
    <ligand>
        <name>ATP</name>
        <dbReference type="ChEBI" id="CHEBI:30616"/>
    </ligand>
</feature>
<evidence type="ECO:0000313" key="10">
    <source>
        <dbReference type="EMBL" id="SDH00642.1"/>
    </source>
</evidence>
<dbReference type="HAMAP" id="MF_00347">
    <property type="entry name" value="Polyphosphate_kinase"/>
    <property type="match status" value="1"/>
</dbReference>
<gene>
    <name evidence="7" type="primary">ppk</name>
    <name evidence="10" type="ORF">SAMN05192573_10668</name>
</gene>
<dbReference type="SUPFAM" id="SSF140356">
    <property type="entry name" value="PPK N-terminal domain-like"/>
    <property type="match status" value="1"/>
</dbReference>
<feature type="binding site" evidence="7">
    <location>
        <position position="393"/>
    </location>
    <ligand>
        <name>Mg(2+)</name>
        <dbReference type="ChEBI" id="CHEBI:18420"/>
    </ligand>
</feature>
<evidence type="ECO:0000256" key="5">
    <source>
        <dbReference type="ARBA" id="ARBA00022840"/>
    </source>
</evidence>
<dbReference type="STRING" id="551996.SAMN05192573_10668"/>
<keyword evidence="1 7" id="KW-0597">Phosphoprotein</keyword>
<dbReference type="Pfam" id="PF02503">
    <property type="entry name" value="PP_kinase"/>
    <property type="match status" value="1"/>
</dbReference>
<evidence type="ECO:0000313" key="11">
    <source>
        <dbReference type="Proteomes" id="UP000199705"/>
    </source>
</evidence>
<keyword evidence="11" id="KW-1185">Reference proteome</keyword>
<evidence type="ECO:0000256" key="8">
    <source>
        <dbReference type="RuleBase" id="RU003800"/>
    </source>
</evidence>
<dbReference type="InterPro" id="IPR041108">
    <property type="entry name" value="PP_kinase_C_1"/>
</dbReference>
<dbReference type="PANTHER" id="PTHR30218:SF0">
    <property type="entry name" value="POLYPHOSPHATE KINASE"/>
    <property type="match status" value="1"/>
</dbReference>
<dbReference type="PROSITE" id="PS50035">
    <property type="entry name" value="PLD"/>
    <property type="match status" value="1"/>
</dbReference>
<dbReference type="CDD" id="cd09167">
    <property type="entry name" value="PLDc_EcPPK1_C2_like"/>
    <property type="match status" value="1"/>
</dbReference>
<keyword evidence="4 7" id="KW-0418">Kinase</keyword>
<keyword evidence="2 7" id="KW-0808">Transferase</keyword>
<comment type="catalytic activity">
    <reaction evidence="7 8">
        <text>[phosphate](n) + ATP = [phosphate](n+1) + ADP</text>
        <dbReference type="Rhea" id="RHEA:19573"/>
        <dbReference type="Rhea" id="RHEA-COMP:9859"/>
        <dbReference type="Rhea" id="RHEA-COMP:14280"/>
        <dbReference type="ChEBI" id="CHEBI:16838"/>
        <dbReference type="ChEBI" id="CHEBI:30616"/>
        <dbReference type="ChEBI" id="CHEBI:456216"/>
        <dbReference type="EC" id="2.7.4.1"/>
    </reaction>
</comment>
<dbReference type="EMBL" id="FNCG01000006">
    <property type="protein sequence ID" value="SDH00642.1"/>
    <property type="molecule type" value="Genomic_DNA"/>
</dbReference>
<dbReference type="InterPro" id="IPR036830">
    <property type="entry name" value="PP_kinase_middle_dom_sf"/>
</dbReference>
<name>A0A1G7YVP1_9SPHI</name>
<dbReference type="SUPFAM" id="SSF143724">
    <property type="entry name" value="PHP14-like"/>
    <property type="match status" value="1"/>
</dbReference>
<proteinExistence type="inferred from homology"/>
<dbReference type="InterPro" id="IPR024953">
    <property type="entry name" value="PP_kinase_middle"/>
</dbReference>
<dbReference type="SUPFAM" id="SSF56024">
    <property type="entry name" value="Phospholipase D/nuclease"/>
    <property type="match status" value="2"/>
</dbReference>
<dbReference type="Gene3D" id="3.30.1840.10">
    <property type="entry name" value="Polyphosphate kinase middle domain"/>
    <property type="match status" value="1"/>
</dbReference>
<dbReference type="GO" id="GO:0008976">
    <property type="term" value="F:polyphosphate kinase activity"/>
    <property type="evidence" value="ECO:0007669"/>
    <property type="project" value="UniProtKB-UniRule"/>
</dbReference>
<dbReference type="Gene3D" id="3.30.870.10">
    <property type="entry name" value="Endonuclease Chain A"/>
    <property type="match status" value="2"/>
</dbReference>
<feature type="active site" description="Phosphohistidine intermediate" evidence="7">
    <location>
        <position position="423"/>
    </location>
</feature>
<keyword evidence="6 7" id="KW-0460">Magnesium</keyword>
<dbReference type="RefSeq" id="WP_091167805.1">
    <property type="nucleotide sequence ID" value="NZ_FNCG01000006.1"/>
</dbReference>
<dbReference type="InterPro" id="IPR025198">
    <property type="entry name" value="PPK_N_dom"/>
</dbReference>
<dbReference type="EC" id="2.7.4.1" evidence="7 8"/>
<dbReference type="Pfam" id="PF13089">
    <property type="entry name" value="PP_kinase_N"/>
    <property type="match status" value="1"/>
</dbReference>
<accession>A0A1G7YVP1</accession>
<feature type="binding site" evidence="7">
    <location>
        <position position="456"/>
    </location>
    <ligand>
        <name>ATP</name>
        <dbReference type="ChEBI" id="CHEBI:30616"/>
    </ligand>
</feature>
<keyword evidence="5 7" id="KW-0067">ATP-binding</keyword>
<dbReference type="NCBIfam" id="NF003917">
    <property type="entry name" value="PRK05443.1-1"/>
    <property type="match status" value="1"/>
</dbReference>
<dbReference type="GO" id="GO:0009358">
    <property type="term" value="C:polyphosphate kinase complex"/>
    <property type="evidence" value="ECO:0007669"/>
    <property type="project" value="InterPro"/>
</dbReference>
<dbReference type="InterPro" id="IPR036832">
    <property type="entry name" value="PPK_N_dom_sf"/>
</dbReference>
<dbReference type="GO" id="GO:0006799">
    <property type="term" value="P:polyphosphate biosynthetic process"/>
    <property type="evidence" value="ECO:0007669"/>
    <property type="project" value="UniProtKB-UniRule"/>
</dbReference>
<comment type="PTM">
    <text evidence="7 8">An intermediate of this reaction is the autophosphorylated ppk in which a phosphate is covalently linked to a histidine residue through a N-P bond.</text>
</comment>
<dbReference type="NCBIfam" id="TIGR03705">
    <property type="entry name" value="poly_P_kin"/>
    <property type="match status" value="1"/>
</dbReference>
<dbReference type="InterPro" id="IPR025200">
    <property type="entry name" value="PPK_C_dom2"/>
</dbReference>
<keyword evidence="7" id="KW-0479">Metal-binding</keyword>
<evidence type="ECO:0000256" key="3">
    <source>
        <dbReference type="ARBA" id="ARBA00022741"/>
    </source>
</evidence>
<feature type="binding site" evidence="7">
    <location>
        <position position="43"/>
    </location>
    <ligand>
        <name>ATP</name>
        <dbReference type="ChEBI" id="CHEBI:30616"/>
    </ligand>
</feature>
<reference evidence="11" key="1">
    <citation type="submission" date="2016-10" db="EMBL/GenBank/DDBJ databases">
        <authorList>
            <person name="Varghese N."/>
            <person name="Submissions S."/>
        </authorList>
    </citation>
    <scope>NUCLEOTIDE SEQUENCE [LARGE SCALE GENOMIC DNA]</scope>
    <source>
        <strain evidence="11">Gh-67</strain>
    </source>
</reference>
<dbReference type="Pfam" id="PF13090">
    <property type="entry name" value="PP_kinase_C"/>
    <property type="match status" value="1"/>
</dbReference>
<dbReference type="GO" id="GO:0046872">
    <property type="term" value="F:metal ion binding"/>
    <property type="evidence" value="ECO:0007669"/>
    <property type="project" value="UniProtKB-KW"/>
</dbReference>
<evidence type="ECO:0000256" key="2">
    <source>
        <dbReference type="ARBA" id="ARBA00022679"/>
    </source>
</evidence>
<dbReference type="GO" id="GO:0005524">
    <property type="term" value="F:ATP binding"/>
    <property type="evidence" value="ECO:0007669"/>
    <property type="project" value="UniProtKB-KW"/>
</dbReference>
<comment type="similarity">
    <text evidence="7 8">Belongs to the polyphosphate kinase 1 (PPK1) family.</text>
</comment>
<evidence type="ECO:0000256" key="6">
    <source>
        <dbReference type="ARBA" id="ARBA00022842"/>
    </source>
</evidence>
<comment type="cofactor">
    <cofactor evidence="7">
        <name>Mg(2+)</name>
        <dbReference type="ChEBI" id="CHEBI:18420"/>
    </cofactor>
</comment>
<feature type="binding site" evidence="7">
    <location>
        <position position="363"/>
    </location>
    <ligand>
        <name>Mg(2+)</name>
        <dbReference type="ChEBI" id="CHEBI:18420"/>
    </ligand>
</feature>
<dbReference type="PANTHER" id="PTHR30218">
    <property type="entry name" value="POLYPHOSPHATE KINASE"/>
    <property type="match status" value="1"/>
</dbReference>
<dbReference type="InterPro" id="IPR001736">
    <property type="entry name" value="PLipase_D/transphosphatidylase"/>
</dbReference>